<dbReference type="CDD" id="cd03673">
    <property type="entry name" value="NUDIX_Ap6A_hydrolase"/>
    <property type="match status" value="1"/>
</dbReference>
<comment type="similarity">
    <text evidence="2">Belongs to the Nudix hydrolase family.</text>
</comment>
<organism evidence="4 5">
    <name type="scientific">Thermocrinis minervae</name>
    <dbReference type="NCBI Taxonomy" id="381751"/>
    <lineage>
        <taxon>Bacteria</taxon>
        <taxon>Pseudomonadati</taxon>
        <taxon>Aquificota</taxon>
        <taxon>Aquificia</taxon>
        <taxon>Aquificales</taxon>
        <taxon>Aquificaceae</taxon>
        <taxon>Thermocrinis</taxon>
    </lineage>
</organism>
<evidence type="ECO:0000313" key="4">
    <source>
        <dbReference type="EMBL" id="SHK57718.1"/>
    </source>
</evidence>
<dbReference type="SUPFAM" id="SSF55811">
    <property type="entry name" value="Nudix"/>
    <property type="match status" value="1"/>
</dbReference>
<evidence type="ECO:0000313" key="5">
    <source>
        <dbReference type="Proteomes" id="UP000189810"/>
    </source>
</evidence>
<dbReference type="OrthoDB" id="9816289at2"/>
<evidence type="ECO:0000256" key="1">
    <source>
        <dbReference type="ARBA" id="ARBA00022801"/>
    </source>
</evidence>
<dbReference type="InterPro" id="IPR020476">
    <property type="entry name" value="Nudix_hydrolase"/>
</dbReference>
<dbReference type="AlphaFoldDB" id="A0A1M6TLR4"/>
<reference evidence="4 5" key="1">
    <citation type="submission" date="2016-11" db="EMBL/GenBank/DDBJ databases">
        <authorList>
            <person name="Jaros S."/>
            <person name="Januszkiewicz K."/>
            <person name="Wedrychowicz H."/>
        </authorList>
    </citation>
    <scope>NUCLEOTIDE SEQUENCE [LARGE SCALE GENOMIC DNA]</scope>
    <source>
        <strain evidence="4 5">DSM 19557</strain>
    </source>
</reference>
<dbReference type="RefSeq" id="WP_079654587.1">
    <property type="nucleotide sequence ID" value="NZ_LT670846.1"/>
</dbReference>
<dbReference type="Pfam" id="PF00293">
    <property type="entry name" value="NUDIX"/>
    <property type="match status" value="1"/>
</dbReference>
<dbReference type="Proteomes" id="UP000189810">
    <property type="component" value="Chromosome I"/>
</dbReference>
<name>A0A1M6TLR4_9AQUI</name>
<sequence>MQLEVSAGGVLFKDDEVLLVKNPSEVWTFPKGLIEEGESPEEAAVREVKEETGVLGKIVTPLGSVEYYYTREGQRIKKKVYYYLMKYVEGEPKPSWEVLDARFFPKHQVLNLLKYKGDIYIFKKALFSPDFTKDL</sequence>
<dbReference type="Gene3D" id="3.90.79.10">
    <property type="entry name" value="Nucleoside Triphosphate Pyrophosphohydrolase"/>
    <property type="match status" value="1"/>
</dbReference>
<accession>A0A1M6TLR4</accession>
<dbReference type="InterPro" id="IPR000086">
    <property type="entry name" value="NUDIX_hydrolase_dom"/>
</dbReference>
<dbReference type="GO" id="GO:0016787">
    <property type="term" value="F:hydrolase activity"/>
    <property type="evidence" value="ECO:0007669"/>
    <property type="project" value="UniProtKB-KW"/>
</dbReference>
<protein>
    <submittedName>
        <fullName evidence="4">8-oxo-dGTP diphosphatase</fullName>
    </submittedName>
</protein>
<dbReference type="PROSITE" id="PS00893">
    <property type="entry name" value="NUDIX_BOX"/>
    <property type="match status" value="1"/>
</dbReference>
<feature type="domain" description="Nudix hydrolase" evidence="3">
    <location>
        <begin position="2"/>
        <end position="125"/>
    </location>
</feature>
<dbReference type="STRING" id="381751.SAMN05444391_1511"/>
<evidence type="ECO:0000256" key="2">
    <source>
        <dbReference type="RuleBase" id="RU003476"/>
    </source>
</evidence>
<dbReference type="PANTHER" id="PTHR43736:SF1">
    <property type="entry name" value="DIHYDRONEOPTERIN TRIPHOSPHATE DIPHOSPHATASE"/>
    <property type="match status" value="1"/>
</dbReference>
<dbReference type="PANTHER" id="PTHR43736">
    <property type="entry name" value="ADP-RIBOSE PYROPHOSPHATASE"/>
    <property type="match status" value="1"/>
</dbReference>
<dbReference type="EMBL" id="LT670846">
    <property type="protein sequence ID" value="SHK57718.1"/>
    <property type="molecule type" value="Genomic_DNA"/>
</dbReference>
<keyword evidence="5" id="KW-1185">Reference proteome</keyword>
<dbReference type="InterPro" id="IPR015797">
    <property type="entry name" value="NUDIX_hydrolase-like_dom_sf"/>
</dbReference>
<proteinExistence type="inferred from homology"/>
<keyword evidence="1 2" id="KW-0378">Hydrolase</keyword>
<dbReference type="PRINTS" id="PR00502">
    <property type="entry name" value="NUDIXFAMILY"/>
</dbReference>
<dbReference type="PROSITE" id="PS51462">
    <property type="entry name" value="NUDIX"/>
    <property type="match status" value="1"/>
</dbReference>
<gene>
    <name evidence="4" type="ORF">SAMN05444391_1511</name>
</gene>
<evidence type="ECO:0000259" key="3">
    <source>
        <dbReference type="PROSITE" id="PS51462"/>
    </source>
</evidence>
<dbReference type="InterPro" id="IPR020084">
    <property type="entry name" value="NUDIX_hydrolase_CS"/>
</dbReference>